<dbReference type="InterPro" id="IPR050121">
    <property type="entry name" value="Cytochrome_P450_monoxygenase"/>
</dbReference>
<evidence type="ECO:0000256" key="10">
    <source>
        <dbReference type="ARBA" id="ARBA00023004"/>
    </source>
</evidence>
<evidence type="ECO:0000256" key="4">
    <source>
        <dbReference type="ARBA" id="ARBA00010617"/>
    </source>
</evidence>
<dbReference type="GO" id="GO:0016705">
    <property type="term" value="F:oxidoreductase activity, acting on paired donors, with incorporation or reduction of molecular oxygen"/>
    <property type="evidence" value="ECO:0007669"/>
    <property type="project" value="InterPro"/>
</dbReference>
<proteinExistence type="inferred from homology"/>
<evidence type="ECO:0000256" key="2">
    <source>
        <dbReference type="ARBA" id="ARBA00004370"/>
    </source>
</evidence>
<comment type="similarity">
    <text evidence="4">Belongs to the cytochrome P450 family.</text>
</comment>
<keyword evidence="15" id="KW-1185">Reference proteome</keyword>
<dbReference type="SUPFAM" id="SSF48264">
    <property type="entry name" value="Cytochrome P450"/>
    <property type="match status" value="1"/>
</dbReference>
<dbReference type="PRINTS" id="PR00385">
    <property type="entry name" value="P450"/>
</dbReference>
<dbReference type="InterPro" id="IPR001128">
    <property type="entry name" value="Cyt_P450"/>
</dbReference>
<dbReference type="Pfam" id="PF00067">
    <property type="entry name" value="p450"/>
    <property type="match status" value="1"/>
</dbReference>
<comment type="caution">
    <text evidence="14">The sequence shown here is derived from an EMBL/GenBank/DDBJ whole genome shotgun (WGS) entry which is preliminary data.</text>
</comment>
<dbReference type="InterPro" id="IPR036396">
    <property type="entry name" value="Cyt_P450_sf"/>
</dbReference>
<organism evidence="14 15">
    <name type="scientific">Mycena maculata</name>
    <dbReference type="NCBI Taxonomy" id="230809"/>
    <lineage>
        <taxon>Eukaryota</taxon>
        <taxon>Fungi</taxon>
        <taxon>Dikarya</taxon>
        <taxon>Basidiomycota</taxon>
        <taxon>Agaricomycotina</taxon>
        <taxon>Agaricomycetes</taxon>
        <taxon>Agaricomycetidae</taxon>
        <taxon>Agaricales</taxon>
        <taxon>Marasmiineae</taxon>
        <taxon>Mycenaceae</taxon>
        <taxon>Mycena</taxon>
    </lineage>
</organism>
<dbReference type="GO" id="GO:0020037">
    <property type="term" value="F:heme binding"/>
    <property type="evidence" value="ECO:0007669"/>
    <property type="project" value="InterPro"/>
</dbReference>
<name>A0AAD7K0S5_9AGAR</name>
<evidence type="ECO:0000256" key="9">
    <source>
        <dbReference type="ARBA" id="ARBA00023002"/>
    </source>
</evidence>
<dbReference type="PRINTS" id="PR00465">
    <property type="entry name" value="EP450IV"/>
</dbReference>
<evidence type="ECO:0000256" key="3">
    <source>
        <dbReference type="ARBA" id="ARBA00004721"/>
    </source>
</evidence>
<comment type="pathway">
    <text evidence="3">Secondary metabolite biosynthesis; terpenoid biosynthesis.</text>
</comment>
<dbReference type="PANTHER" id="PTHR24305">
    <property type="entry name" value="CYTOCHROME P450"/>
    <property type="match status" value="1"/>
</dbReference>
<dbReference type="GO" id="GO:0016020">
    <property type="term" value="C:membrane"/>
    <property type="evidence" value="ECO:0007669"/>
    <property type="project" value="UniProtKB-SubCell"/>
</dbReference>
<protein>
    <submittedName>
        <fullName evidence="14">Cytochrome P450</fullName>
    </submittedName>
</protein>
<evidence type="ECO:0000256" key="11">
    <source>
        <dbReference type="ARBA" id="ARBA00023033"/>
    </source>
</evidence>
<feature type="binding site" description="axial binding residue" evidence="13">
    <location>
        <position position="488"/>
    </location>
    <ligand>
        <name>heme</name>
        <dbReference type="ChEBI" id="CHEBI:30413"/>
    </ligand>
    <ligandPart>
        <name>Fe</name>
        <dbReference type="ChEBI" id="CHEBI:18248"/>
    </ligandPart>
</feature>
<evidence type="ECO:0000256" key="1">
    <source>
        <dbReference type="ARBA" id="ARBA00001971"/>
    </source>
</evidence>
<keyword evidence="9" id="KW-0560">Oxidoreductase</keyword>
<keyword evidence="11" id="KW-0503">Monooxygenase</keyword>
<comment type="subcellular location">
    <subcellularLocation>
        <location evidence="2">Membrane</location>
    </subcellularLocation>
</comment>
<reference evidence="14" key="1">
    <citation type="submission" date="2023-03" db="EMBL/GenBank/DDBJ databases">
        <title>Massive genome expansion in bonnet fungi (Mycena s.s.) driven by repeated elements and novel gene families across ecological guilds.</title>
        <authorList>
            <consortium name="Lawrence Berkeley National Laboratory"/>
            <person name="Harder C.B."/>
            <person name="Miyauchi S."/>
            <person name="Viragh M."/>
            <person name="Kuo A."/>
            <person name="Thoen E."/>
            <person name="Andreopoulos B."/>
            <person name="Lu D."/>
            <person name="Skrede I."/>
            <person name="Drula E."/>
            <person name="Henrissat B."/>
            <person name="Morin E."/>
            <person name="Kohler A."/>
            <person name="Barry K."/>
            <person name="LaButti K."/>
            <person name="Morin E."/>
            <person name="Salamov A."/>
            <person name="Lipzen A."/>
            <person name="Mereny Z."/>
            <person name="Hegedus B."/>
            <person name="Baldrian P."/>
            <person name="Stursova M."/>
            <person name="Weitz H."/>
            <person name="Taylor A."/>
            <person name="Grigoriev I.V."/>
            <person name="Nagy L.G."/>
            <person name="Martin F."/>
            <person name="Kauserud H."/>
        </authorList>
    </citation>
    <scope>NUCLEOTIDE SEQUENCE</scope>
    <source>
        <strain evidence="14">CBHHK188m</strain>
    </source>
</reference>
<dbReference type="GO" id="GO:0005506">
    <property type="term" value="F:iron ion binding"/>
    <property type="evidence" value="ECO:0007669"/>
    <property type="project" value="InterPro"/>
</dbReference>
<evidence type="ECO:0000256" key="7">
    <source>
        <dbReference type="ARBA" id="ARBA00022723"/>
    </source>
</evidence>
<keyword evidence="7 13" id="KW-0479">Metal-binding</keyword>
<evidence type="ECO:0000256" key="5">
    <source>
        <dbReference type="ARBA" id="ARBA00022617"/>
    </source>
</evidence>
<dbReference type="PANTHER" id="PTHR24305:SF166">
    <property type="entry name" value="CYTOCHROME P450 12A4, MITOCHONDRIAL-RELATED"/>
    <property type="match status" value="1"/>
</dbReference>
<dbReference type="GO" id="GO:0004497">
    <property type="term" value="F:monooxygenase activity"/>
    <property type="evidence" value="ECO:0007669"/>
    <property type="project" value="UniProtKB-KW"/>
</dbReference>
<dbReference type="Gene3D" id="1.10.630.10">
    <property type="entry name" value="Cytochrome P450"/>
    <property type="match status" value="1"/>
</dbReference>
<gene>
    <name evidence="14" type="ORF">DFH07DRAFT_983079</name>
</gene>
<evidence type="ECO:0000256" key="13">
    <source>
        <dbReference type="PIRSR" id="PIRSR602403-1"/>
    </source>
</evidence>
<evidence type="ECO:0000313" key="15">
    <source>
        <dbReference type="Proteomes" id="UP001215280"/>
    </source>
</evidence>
<keyword evidence="5 13" id="KW-0349">Heme</keyword>
<evidence type="ECO:0000313" key="14">
    <source>
        <dbReference type="EMBL" id="KAJ7775924.1"/>
    </source>
</evidence>
<keyword evidence="8" id="KW-1133">Transmembrane helix</keyword>
<dbReference type="EMBL" id="JARJLG010000013">
    <property type="protein sequence ID" value="KAJ7775924.1"/>
    <property type="molecule type" value="Genomic_DNA"/>
</dbReference>
<dbReference type="InterPro" id="IPR002403">
    <property type="entry name" value="Cyt_P450_E_grp-IV"/>
</dbReference>
<evidence type="ECO:0000256" key="8">
    <source>
        <dbReference type="ARBA" id="ARBA00022989"/>
    </source>
</evidence>
<evidence type="ECO:0000256" key="12">
    <source>
        <dbReference type="ARBA" id="ARBA00023136"/>
    </source>
</evidence>
<sequence length="547" mass="61303">MSESQPHSMASTFSQYLLIALVSYTIWRILRRVFKSSVLDNIPGPQRHSILTGNLAAFHDPDGWEFHEDLEQNYGQVVKVRGFLGTPHLFVFDSVALHSILVQDADVYEENPIYMKVYSLLWGPGILSTVGDDHRRYRKIMTPAFATGKLREMIPIFYEVAEEARDGLIAPFLNDGPSKFDLNNILNRTSLEMIGRTGIGYSFDRMLAGKEANDKYAETLKELLPTTFKLALLFPFLPHAIQMGSAAFRRFMVNIIPSKTLHQVRDMVDFMERTARQLVEAKKEAVRRGHLDMADNSKDIMTLLLKGNLGAEEGMFLTDDELVAQTGMIISAATDTTSSALDRIFHILTLHPDVQERLRDEIVDSPERMDYEGLGSLPYLDAFIYEVLRLYPPVTPVMFRETVEEAILPLSKPITGVDGSIITSIPVPKGTTLYVAIAAANHNKQIWGDDALEFKPERWANGKAAASSEKMCGIYGNMMTFLGGGRSCIGFQFSLLEIKVVLSVFLRHFKFSSADGAVRWKMSGIIAVPSVHGNVQLPMTVERLNEI</sequence>
<evidence type="ECO:0000256" key="6">
    <source>
        <dbReference type="ARBA" id="ARBA00022692"/>
    </source>
</evidence>
<keyword evidence="12" id="KW-0472">Membrane</keyword>
<comment type="cofactor">
    <cofactor evidence="1 13">
        <name>heme</name>
        <dbReference type="ChEBI" id="CHEBI:30413"/>
    </cofactor>
</comment>
<keyword evidence="10 13" id="KW-0408">Iron</keyword>
<dbReference type="AlphaFoldDB" id="A0AAD7K0S5"/>
<keyword evidence="6" id="KW-0812">Transmembrane</keyword>
<dbReference type="Proteomes" id="UP001215280">
    <property type="component" value="Unassembled WGS sequence"/>
</dbReference>
<accession>A0AAD7K0S5</accession>